<dbReference type="RefSeq" id="WP_188984795.1">
    <property type="nucleotide sequence ID" value="NZ_BMPO01000008.1"/>
</dbReference>
<reference evidence="2" key="1">
    <citation type="journal article" date="2014" name="Int. J. Syst. Evol. Microbiol.">
        <title>Complete genome sequence of Corynebacterium casei LMG S-19264T (=DSM 44701T), isolated from a smear-ripened cheese.</title>
        <authorList>
            <consortium name="US DOE Joint Genome Institute (JGI-PGF)"/>
            <person name="Walter F."/>
            <person name="Albersmeier A."/>
            <person name="Kalinowski J."/>
            <person name="Ruckert C."/>
        </authorList>
    </citation>
    <scope>NUCLEOTIDE SEQUENCE</scope>
    <source>
        <strain evidence="2">JCM 30078</strain>
    </source>
</reference>
<proteinExistence type="predicted"/>
<dbReference type="Pfam" id="PF13460">
    <property type="entry name" value="NAD_binding_10"/>
    <property type="match status" value="1"/>
</dbReference>
<dbReference type="AlphaFoldDB" id="A0A917Q1V6"/>
<organism evidence="2 3">
    <name type="scientific">Pseudomonas matsuisoli</name>
    <dbReference type="NCBI Taxonomy" id="1515666"/>
    <lineage>
        <taxon>Bacteria</taxon>
        <taxon>Pseudomonadati</taxon>
        <taxon>Pseudomonadota</taxon>
        <taxon>Gammaproteobacteria</taxon>
        <taxon>Pseudomonadales</taxon>
        <taxon>Pseudomonadaceae</taxon>
        <taxon>Pseudomonas</taxon>
    </lineage>
</organism>
<protein>
    <submittedName>
        <fullName evidence="2">NAD-dependent dehydratase</fullName>
    </submittedName>
</protein>
<dbReference type="InterPro" id="IPR036291">
    <property type="entry name" value="NAD(P)-bd_dom_sf"/>
</dbReference>
<dbReference type="PANTHER" id="PTHR15020">
    <property type="entry name" value="FLAVIN REDUCTASE-RELATED"/>
    <property type="match status" value="1"/>
</dbReference>
<reference evidence="2" key="2">
    <citation type="submission" date="2020-09" db="EMBL/GenBank/DDBJ databases">
        <authorList>
            <person name="Sun Q."/>
            <person name="Ohkuma M."/>
        </authorList>
    </citation>
    <scope>NUCLEOTIDE SEQUENCE</scope>
    <source>
        <strain evidence="2">JCM 30078</strain>
    </source>
</reference>
<sequence length="220" mass="22846">MSKVFIIGATGGVGSRLGPLLVGNGHSVSGLHRSPEQAEALSRAGVRPYLGDLMTMTAEDLAAALKGHDVIVFSAGAAGSGLERTTAIDGEGVTHTIAAAKSAGIKRVYLVSAFMDAARGGERKPGFEHYMSVKRASDNALVASGLDWVILRPGTLVSEDGNGRVSANLALPYGSVARGNVAAVLAALIDTPAIRREIIELTDGDRPVREAVQALVRRHE</sequence>
<dbReference type="InterPro" id="IPR016040">
    <property type="entry name" value="NAD(P)-bd_dom"/>
</dbReference>
<feature type="domain" description="NAD(P)-binding" evidence="1">
    <location>
        <begin position="8"/>
        <end position="192"/>
    </location>
</feature>
<dbReference type="EMBL" id="BMPO01000008">
    <property type="protein sequence ID" value="GGK05050.1"/>
    <property type="molecule type" value="Genomic_DNA"/>
</dbReference>
<dbReference type="Gene3D" id="3.40.50.720">
    <property type="entry name" value="NAD(P)-binding Rossmann-like Domain"/>
    <property type="match status" value="1"/>
</dbReference>
<keyword evidence="3" id="KW-1185">Reference proteome</keyword>
<dbReference type="CDD" id="cd05243">
    <property type="entry name" value="SDR_a5"/>
    <property type="match status" value="1"/>
</dbReference>
<dbReference type="Proteomes" id="UP000635983">
    <property type="component" value="Unassembled WGS sequence"/>
</dbReference>
<gene>
    <name evidence="2" type="ORF">GCM10009304_33990</name>
</gene>
<accession>A0A917Q1V6</accession>
<evidence type="ECO:0000313" key="3">
    <source>
        <dbReference type="Proteomes" id="UP000635983"/>
    </source>
</evidence>
<dbReference type="PANTHER" id="PTHR15020:SF50">
    <property type="entry name" value="UPF0659 PROTEIN YMR090W"/>
    <property type="match status" value="1"/>
</dbReference>
<name>A0A917Q1V6_9PSED</name>
<dbReference type="SUPFAM" id="SSF51735">
    <property type="entry name" value="NAD(P)-binding Rossmann-fold domains"/>
    <property type="match status" value="1"/>
</dbReference>
<comment type="caution">
    <text evidence="2">The sequence shown here is derived from an EMBL/GenBank/DDBJ whole genome shotgun (WGS) entry which is preliminary data.</text>
</comment>
<evidence type="ECO:0000313" key="2">
    <source>
        <dbReference type="EMBL" id="GGK05050.1"/>
    </source>
</evidence>
<evidence type="ECO:0000259" key="1">
    <source>
        <dbReference type="Pfam" id="PF13460"/>
    </source>
</evidence>